<organism evidence="15 16">
    <name type="scientific">Aplysia californica</name>
    <name type="common">California sea hare</name>
    <dbReference type="NCBI Taxonomy" id="6500"/>
    <lineage>
        <taxon>Eukaryota</taxon>
        <taxon>Metazoa</taxon>
        <taxon>Spiralia</taxon>
        <taxon>Lophotrochozoa</taxon>
        <taxon>Mollusca</taxon>
        <taxon>Gastropoda</taxon>
        <taxon>Heterobranchia</taxon>
        <taxon>Euthyneura</taxon>
        <taxon>Tectipleura</taxon>
        <taxon>Aplysiida</taxon>
        <taxon>Aplysioidea</taxon>
        <taxon>Aplysiidae</taxon>
        <taxon>Aplysia</taxon>
    </lineage>
</organism>
<evidence type="ECO:0000256" key="11">
    <source>
        <dbReference type="ARBA" id="ARBA00041490"/>
    </source>
</evidence>
<dbReference type="InterPro" id="IPR011992">
    <property type="entry name" value="EF-hand-dom_pair"/>
</dbReference>
<keyword evidence="15" id="KW-1185">Reference proteome</keyword>
<protein>
    <recommendedName>
        <fullName evidence="10">Peflin</fullName>
    </recommendedName>
    <alternativeName>
        <fullName evidence="11">PEF protein with a long N-terminal hydrophobic domain</fullName>
    </alternativeName>
    <alternativeName>
        <fullName evidence="12">Penta-EF hand domain-containing protein 1</fullName>
    </alternativeName>
</protein>
<evidence type="ECO:0000313" key="16">
    <source>
        <dbReference type="RefSeq" id="XP_005097355.1"/>
    </source>
</evidence>
<dbReference type="RefSeq" id="XP_005097355.1">
    <property type="nucleotide sequence ID" value="XM_005097298.3"/>
</dbReference>
<evidence type="ECO:0000256" key="13">
    <source>
        <dbReference type="SAM" id="MobiDB-lite"/>
    </source>
</evidence>
<feature type="compositionally biased region" description="Low complexity" evidence="13">
    <location>
        <begin position="75"/>
        <end position="98"/>
    </location>
</feature>
<feature type="domain" description="EF-hand" evidence="14">
    <location>
        <begin position="158"/>
        <end position="193"/>
    </location>
</feature>
<feature type="compositionally biased region" description="Gly residues" evidence="13">
    <location>
        <begin position="42"/>
        <end position="58"/>
    </location>
</feature>
<evidence type="ECO:0000256" key="4">
    <source>
        <dbReference type="ARBA" id="ARBA00022737"/>
    </source>
</evidence>
<evidence type="ECO:0000256" key="5">
    <source>
        <dbReference type="ARBA" id="ARBA00022824"/>
    </source>
</evidence>
<dbReference type="GeneID" id="101853692"/>
<evidence type="ECO:0000256" key="12">
    <source>
        <dbReference type="ARBA" id="ARBA00042606"/>
    </source>
</evidence>
<keyword evidence="2" id="KW-0963">Cytoplasm</keyword>
<dbReference type="Pfam" id="PF13499">
    <property type="entry name" value="EF-hand_7"/>
    <property type="match status" value="2"/>
</dbReference>
<dbReference type="PROSITE" id="PS50222">
    <property type="entry name" value="EF_HAND_2"/>
    <property type="match status" value="2"/>
</dbReference>
<dbReference type="InterPro" id="IPR002048">
    <property type="entry name" value="EF_hand_dom"/>
</dbReference>
<dbReference type="PROSITE" id="PS00018">
    <property type="entry name" value="EF_HAND_1"/>
    <property type="match status" value="2"/>
</dbReference>
<evidence type="ECO:0000256" key="6">
    <source>
        <dbReference type="ARBA" id="ARBA00022837"/>
    </source>
</evidence>
<comment type="subcellular location">
    <subcellularLocation>
        <location evidence="9">Cytoplasmic vesicle</location>
        <location evidence="9">COPII-coated vesicle membrane</location>
        <topology evidence="9">Peripheral membrane protein</topology>
    </subcellularLocation>
    <subcellularLocation>
        <location evidence="1">Endoplasmic reticulum</location>
    </subcellularLocation>
</comment>
<dbReference type="InterPro" id="IPR051426">
    <property type="entry name" value="Peflin/Sorcin_CaBP"/>
</dbReference>
<keyword evidence="7" id="KW-0472">Membrane</keyword>
<feature type="region of interest" description="Disordered" evidence="13">
    <location>
        <begin position="1"/>
        <end position="157"/>
    </location>
</feature>
<evidence type="ECO:0000256" key="3">
    <source>
        <dbReference type="ARBA" id="ARBA00022723"/>
    </source>
</evidence>
<dbReference type="SMART" id="SM00054">
    <property type="entry name" value="EFh"/>
    <property type="match status" value="3"/>
</dbReference>
<gene>
    <name evidence="16" type="primary">LOC101853692</name>
</gene>
<keyword evidence="8" id="KW-0968">Cytoplasmic vesicle</keyword>
<dbReference type="Gene3D" id="1.10.238.10">
    <property type="entry name" value="EF-hand"/>
    <property type="match status" value="1"/>
</dbReference>
<dbReference type="CDD" id="cd16183">
    <property type="entry name" value="EFh_PEF_ALG-2"/>
    <property type="match status" value="1"/>
</dbReference>
<feature type="compositionally biased region" description="Low complexity" evidence="13">
    <location>
        <begin position="23"/>
        <end position="41"/>
    </location>
</feature>
<dbReference type="SUPFAM" id="SSF47473">
    <property type="entry name" value="EF-hand"/>
    <property type="match status" value="1"/>
</dbReference>
<evidence type="ECO:0000256" key="7">
    <source>
        <dbReference type="ARBA" id="ARBA00023136"/>
    </source>
</evidence>
<keyword evidence="4" id="KW-0677">Repeat</keyword>
<sequence length="330" mass="35012">MSWGGPPQQQQQYGGYGQGGYGQQRPGAPAYGQPPAGQYGAPPGGQGGTYGQQQGYGGAPAYRGPPPAQGGQYGGQRPAYGGAPPAHAQGYGAPPGQTQGYGGAPPGQGYGGAPPQGQGYGGAPPPGQQGYGGAPPYQGPPGGYGGGQGGYSAPAPPGVNPELWTWFQSVDADRSGQITAIELQQALMNGNWSPFNPETCRLMIGMFDKDRNGTINAHEFAALWKYIQDWKACFDRFDTDRSGNIDANELGNAFQTFGYRLSPQFSQTVVRVFDRRRGGRSINFDDFIQACVMLKSLTDKFRVKDSQQNGSINISYEEFLEMVLDTTLIK</sequence>
<dbReference type="PANTHER" id="PTHR46212:SF10">
    <property type="entry name" value="PEFLIN"/>
    <property type="match status" value="1"/>
</dbReference>
<feature type="compositionally biased region" description="Low complexity" evidence="13">
    <location>
        <begin position="1"/>
        <end position="13"/>
    </location>
</feature>
<evidence type="ECO:0000256" key="8">
    <source>
        <dbReference type="ARBA" id="ARBA00023329"/>
    </source>
</evidence>
<feature type="domain" description="EF-hand" evidence="14">
    <location>
        <begin position="225"/>
        <end position="260"/>
    </location>
</feature>
<proteinExistence type="predicted"/>
<dbReference type="InterPro" id="IPR018247">
    <property type="entry name" value="EF_Hand_1_Ca_BS"/>
</dbReference>
<evidence type="ECO:0000256" key="1">
    <source>
        <dbReference type="ARBA" id="ARBA00004240"/>
    </source>
</evidence>
<keyword evidence="3" id="KW-0479">Metal-binding</keyword>
<feature type="compositionally biased region" description="Gly residues" evidence="13">
    <location>
        <begin position="140"/>
        <end position="150"/>
    </location>
</feature>
<keyword evidence="6" id="KW-0106">Calcium</keyword>
<feature type="compositionally biased region" description="Gly residues" evidence="13">
    <location>
        <begin position="99"/>
        <end position="122"/>
    </location>
</feature>
<reference evidence="16" key="1">
    <citation type="submission" date="2025-08" db="UniProtKB">
        <authorList>
            <consortium name="RefSeq"/>
        </authorList>
    </citation>
    <scope>IDENTIFICATION</scope>
</reference>
<dbReference type="Proteomes" id="UP000694888">
    <property type="component" value="Unplaced"/>
</dbReference>
<evidence type="ECO:0000256" key="9">
    <source>
        <dbReference type="ARBA" id="ARBA00037873"/>
    </source>
</evidence>
<accession>A0ABM0JMS8</accession>
<dbReference type="PANTHER" id="PTHR46212">
    <property type="entry name" value="PEFLIN"/>
    <property type="match status" value="1"/>
</dbReference>
<evidence type="ECO:0000256" key="10">
    <source>
        <dbReference type="ARBA" id="ARBA00041025"/>
    </source>
</evidence>
<evidence type="ECO:0000256" key="2">
    <source>
        <dbReference type="ARBA" id="ARBA00022490"/>
    </source>
</evidence>
<keyword evidence="5" id="KW-0256">Endoplasmic reticulum</keyword>
<evidence type="ECO:0000313" key="15">
    <source>
        <dbReference type="Proteomes" id="UP000694888"/>
    </source>
</evidence>
<evidence type="ECO:0000259" key="14">
    <source>
        <dbReference type="PROSITE" id="PS50222"/>
    </source>
</evidence>
<name>A0ABM0JMS8_APLCA</name>